<evidence type="ECO:0000313" key="13">
    <source>
        <dbReference type="Proteomes" id="UP001596527"/>
    </source>
</evidence>
<evidence type="ECO:0000256" key="2">
    <source>
        <dbReference type="ARBA" id="ARBA00008316"/>
    </source>
</evidence>
<keyword evidence="6 8" id="KW-0238">DNA-binding</keyword>
<feature type="domain" description="Arginine repressor C-terminal" evidence="11">
    <location>
        <begin position="96"/>
        <end position="160"/>
    </location>
</feature>
<comment type="caution">
    <text evidence="12">The sequence shown here is derived from an EMBL/GenBank/DDBJ whole genome shotgun (WGS) entry which is preliminary data.</text>
</comment>
<dbReference type="InterPro" id="IPR036388">
    <property type="entry name" value="WH-like_DNA-bd_sf"/>
</dbReference>
<reference evidence="13" key="1">
    <citation type="journal article" date="2019" name="Int. J. Syst. Evol. Microbiol.">
        <title>The Global Catalogue of Microorganisms (GCM) 10K type strain sequencing project: providing services to taxonomists for standard genome sequencing and annotation.</title>
        <authorList>
            <consortium name="The Broad Institute Genomics Platform"/>
            <consortium name="The Broad Institute Genome Sequencing Center for Infectious Disease"/>
            <person name="Wu L."/>
            <person name="Ma J."/>
        </authorList>
    </citation>
    <scope>NUCLEOTIDE SEQUENCE [LARGE SCALE GENOMIC DNA]</scope>
    <source>
        <strain evidence="13">CCUG 56698</strain>
    </source>
</reference>
<dbReference type="PRINTS" id="PR01467">
    <property type="entry name" value="ARGREPRESSOR"/>
</dbReference>
<dbReference type="PANTHER" id="PTHR34471:SF1">
    <property type="entry name" value="ARGININE REPRESSOR"/>
    <property type="match status" value="1"/>
</dbReference>
<dbReference type="SUPFAM" id="SSF55252">
    <property type="entry name" value="C-terminal domain of arginine repressor"/>
    <property type="match status" value="1"/>
</dbReference>
<dbReference type="InterPro" id="IPR001669">
    <property type="entry name" value="Arg_repress"/>
</dbReference>
<dbReference type="RefSeq" id="WP_380972712.1">
    <property type="nucleotide sequence ID" value="NZ_JBHTEF010000001.1"/>
</dbReference>
<comment type="pathway">
    <text evidence="8">Amino-acid biosynthesis; L-arginine biosynthesis [regulation].</text>
</comment>
<evidence type="ECO:0000256" key="3">
    <source>
        <dbReference type="ARBA" id="ARBA00022490"/>
    </source>
</evidence>
<dbReference type="InterPro" id="IPR020900">
    <property type="entry name" value="Arg_repress_DNA-bd"/>
</dbReference>
<evidence type="ECO:0000256" key="8">
    <source>
        <dbReference type="HAMAP-Rule" id="MF_00173"/>
    </source>
</evidence>
<dbReference type="PANTHER" id="PTHR34471">
    <property type="entry name" value="ARGININE REPRESSOR"/>
    <property type="match status" value="1"/>
</dbReference>
<evidence type="ECO:0000256" key="9">
    <source>
        <dbReference type="NCBIfam" id="TIGR01529"/>
    </source>
</evidence>
<evidence type="ECO:0000256" key="4">
    <source>
        <dbReference type="ARBA" id="ARBA00022491"/>
    </source>
</evidence>
<dbReference type="Gene3D" id="1.10.10.10">
    <property type="entry name" value="Winged helix-like DNA-binding domain superfamily/Winged helix DNA-binding domain"/>
    <property type="match status" value="1"/>
</dbReference>
<dbReference type="EMBL" id="JBHTEF010000001">
    <property type="protein sequence ID" value="MFC7580561.1"/>
    <property type="molecule type" value="Genomic_DNA"/>
</dbReference>
<dbReference type="InterPro" id="IPR036251">
    <property type="entry name" value="Arg_repress_C_sf"/>
</dbReference>
<organism evidence="12 13">
    <name type="scientific">Schaalia naturae</name>
    <dbReference type="NCBI Taxonomy" id="635203"/>
    <lineage>
        <taxon>Bacteria</taxon>
        <taxon>Bacillati</taxon>
        <taxon>Actinomycetota</taxon>
        <taxon>Actinomycetes</taxon>
        <taxon>Actinomycetales</taxon>
        <taxon>Actinomycetaceae</taxon>
        <taxon>Schaalia</taxon>
    </lineage>
</organism>
<evidence type="ECO:0000313" key="12">
    <source>
        <dbReference type="EMBL" id="MFC7580561.1"/>
    </source>
</evidence>
<dbReference type="Gene3D" id="3.30.1360.40">
    <property type="match status" value="1"/>
</dbReference>
<dbReference type="NCBIfam" id="TIGR01529">
    <property type="entry name" value="argR_whole"/>
    <property type="match status" value="1"/>
</dbReference>
<keyword evidence="3 8" id="KW-0963">Cytoplasm</keyword>
<keyword evidence="8" id="KW-0028">Amino-acid biosynthesis</keyword>
<evidence type="ECO:0000256" key="1">
    <source>
        <dbReference type="ARBA" id="ARBA00004496"/>
    </source>
</evidence>
<feature type="domain" description="Arginine repressor DNA-binding" evidence="10">
    <location>
        <begin position="11"/>
        <end position="77"/>
    </location>
</feature>
<dbReference type="Pfam" id="PF02863">
    <property type="entry name" value="Arg_repressor_C"/>
    <property type="match status" value="1"/>
</dbReference>
<keyword evidence="13" id="KW-1185">Reference proteome</keyword>
<evidence type="ECO:0000256" key="5">
    <source>
        <dbReference type="ARBA" id="ARBA00023015"/>
    </source>
</evidence>
<name>A0ABW2SKA1_9ACTO</name>
<dbReference type="InterPro" id="IPR036390">
    <property type="entry name" value="WH_DNA-bd_sf"/>
</dbReference>
<evidence type="ECO:0000256" key="6">
    <source>
        <dbReference type="ARBA" id="ARBA00023125"/>
    </source>
</evidence>
<dbReference type="Proteomes" id="UP001596527">
    <property type="component" value="Unassembled WGS sequence"/>
</dbReference>
<dbReference type="Pfam" id="PF01316">
    <property type="entry name" value="Arg_repressor"/>
    <property type="match status" value="1"/>
</dbReference>
<keyword evidence="4 8" id="KW-0678">Repressor</keyword>
<comment type="subcellular location">
    <subcellularLocation>
        <location evidence="1 8">Cytoplasm</location>
    </subcellularLocation>
</comment>
<evidence type="ECO:0000259" key="10">
    <source>
        <dbReference type="Pfam" id="PF01316"/>
    </source>
</evidence>
<keyword evidence="8" id="KW-0055">Arginine biosynthesis</keyword>
<gene>
    <name evidence="8 12" type="primary">argR</name>
    <name evidence="12" type="ORF">ACFQWG_04955</name>
</gene>
<evidence type="ECO:0000259" key="11">
    <source>
        <dbReference type="Pfam" id="PF02863"/>
    </source>
</evidence>
<sequence length="180" mass="18879">MTTTTPSIPATRTARHGAIVDILAEQAVASQEELRRALARRGIETTQATLSRDLMELRATKVRNQSGVQVYSVPDADGGHTHEAEAAGARLVHWCQELLVATDVAGNLLVLRTPVGAANLLGSAIDAVRMDGIVGTIAGDDTILLVCRTAQEAEGVRDRLLRLADAGTAGSPGDGDPDHD</sequence>
<accession>A0ABW2SKA1</accession>
<dbReference type="HAMAP" id="MF_00173">
    <property type="entry name" value="Arg_repressor"/>
    <property type="match status" value="1"/>
</dbReference>
<proteinExistence type="inferred from homology"/>
<keyword evidence="5 8" id="KW-0805">Transcription regulation</keyword>
<evidence type="ECO:0000256" key="7">
    <source>
        <dbReference type="ARBA" id="ARBA00023163"/>
    </source>
</evidence>
<dbReference type="SUPFAM" id="SSF46785">
    <property type="entry name" value="Winged helix' DNA-binding domain"/>
    <property type="match status" value="1"/>
</dbReference>
<dbReference type="InterPro" id="IPR020899">
    <property type="entry name" value="Arg_repress_C"/>
</dbReference>
<protein>
    <recommendedName>
        <fullName evidence="8 9">Arginine repressor</fullName>
    </recommendedName>
</protein>
<comment type="similarity">
    <text evidence="2 8">Belongs to the ArgR family.</text>
</comment>
<keyword evidence="7 8" id="KW-0804">Transcription</keyword>
<comment type="function">
    <text evidence="8">Regulates arginine biosynthesis genes.</text>
</comment>